<name>I1DTI9_9GAMM</name>
<accession>I1DTI9</accession>
<feature type="domain" description="DUF4397" evidence="1">
    <location>
        <begin position="44"/>
        <end position="163"/>
    </location>
</feature>
<dbReference type="AlphaFoldDB" id="I1DTI9"/>
<sequence length="461" mass="47540">MKGIKIFALPAVLSLSLTGCFLDDDSDPLPSPPPPPPPPTVVNASVQVVHTSIDAPDVNVLANGEAVIEGLPFGEASDVLSLPPATYSIAVDALLPGDETATVIGPLDLTLEEAVRYTVFAVGKVAEETLEPIVVTGTVEDVAEGKIRLQVVHAASTAPEVDIHVTAPDAELGTPLATLMYKDATDYVEVDPGEYQVRVALPGTDTVVFDSGALDLSTAGTDLVVAAVDTRFSGASPISLLAVGQDGSEMDILDINATSSVRVVHNVSDAPAVDVIVNDAITLVDALAFPDFTDYAAVAPDTYNVKVAADADNSVVVIDADLTLEASAFYSVLAVGSLGEDSIEPLVLADMPRRIATEAQVRIVHGSTLAGNVDIYVTATNDISEATPAFADVSFKAETGYVSLAAGDYVVTVTPAGSKTAAIGPVTLTLEANSIYTAIARDGEGLTADVGLILMDDFIQP</sequence>
<protein>
    <recommendedName>
        <fullName evidence="1">DUF4397 domain-containing protein</fullName>
    </recommendedName>
</protein>
<evidence type="ECO:0000313" key="3">
    <source>
        <dbReference type="Proteomes" id="UP000004374"/>
    </source>
</evidence>
<comment type="caution">
    <text evidence="2">The sequence shown here is derived from an EMBL/GenBank/DDBJ whole genome shotgun (WGS) entry which is preliminary data.</text>
</comment>
<dbReference type="STRING" id="562729.RNAN_0330"/>
<dbReference type="PROSITE" id="PS51257">
    <property type="entry name" value="PROKAR_LIPOPROTEIN"/>
    <property type="match status" value="1"/>
</dbReference>
<keyword evidence="3" id="KW-1185">Reference proteome</keyword>
<gene>
    <name evidence="2" type="ORF">RNAN_0330</name>
</gene>
<dbReference type="EMBL" id="BAFK01000002">
    <property type="protein sequence ID" value="GAB57367.1"/>
    <property type="molecule type" value="Genomic_DNA"/>
</dbReference>
<proteinExistence type="predicted"/>
<feature type="domain" description="DUF4397" evidence="1">
    <location>
        <begin position="387"/>
        <end position="457"/>
    </location>
</feature>
<reference evidence="2 3" key="1">
    <citation type="journal article" date="2012" name="J. Bacteriol.">
        <title>Genome Sequence of the Protease-Producing Bacterium Rheinheimera nanhaiensis E407-8T, Isolated from Deep-Sea Sediment of the South China Sea.</title>
        <authorList>
            <person name="Zhang X.-Y."/>
            <person name="Zhang Y.-J."/>
            <person name="Qin Q.-L."/>
            <person name="Xie B.-B."/>
            <person name="Chen X.-L."/>
            <person name="Zhou B.-C."/>
            <person name="Zhang Y.-Z."/>
        </authorList>
    </citation>
    <scope>NUCLEOTIDE SEQUENCE [LARGE SCALE GENOMIC DNA]</scope>
    <source>
        <strain evidence="2 3">E407-8</strain>
    </source>
</reference>
<dbReference type="Proteomes" id="UP000004374">
    <property type="component" value="Unassembled WGS sequence"/>
</dbReference>
<feature type="domain" description="DUF4397" evidence="1">
    <location>
        <begin position="259"/>
        <end position="376"/>
    </location>
</feature>
<organism evidence="2 3">
    <name type="scientific">Rheinheimera nanhaiensis E407-8</name>
    <dbReference type="NCBI Taxonomy" id="562729"/>
    <lineage>
        <taxon>Bacteria</taxon>
        <taxon>Pseudomonadati</taxon>
        <taxon>Pseudomonadota</taxon>
        <taxon>Gammaproteobacteria</taxon>
        <taxon>Chromatiales</taxon>
        <taxon>Chromatiaceae</taxon>
        <taxon>Rheinheimera</taxon>
    </lineage>
</organism>
<dbReference type="InterPro" id="IPR025510">
    <property type="entry name" value="DUF4397"/>
</dbReference>
<evidence type="ECO:0000259" key="1">
    <source>
        <dbReference type="Pfam" id="PF14344"/>
    </source>
</evidence>
<evidence type="ECO:0000313" key="2">
    <source>
        <dbReference type="EMBL" id="GAB57367.1"/>
    </source>
</evidence>
<dbReference type="RefSeq" id="WP_008218078.1">
    <property type="nucleotide sequence ID" value="NZ_BAFK01000002.1"/>
</dbReference>
<dbReference type="Pfam" id="PF14344">
    <property type="entry name" value="DUF4397"/>
    <property type="match status" value="3"/>
</dbReference>
<dbReference type="OrthoDB" id="9783299at2"/>